<keyword evidence="2" id="KW-0663">Pyridoxal phosphate</keyword>
<dbReference type="InterPro" id="IPR015422">
    <property type="entry name" value="PyrdxlP-dep_Trfase_small"/>
</dbReference>
<accession>A0ABT1H636</accession>
<dbReference type="InterPro" id="IPR015424">
    <property type="entry name" value="PyrdxlP-dep_Trfase"/>
</dbReference>
<evidence type="ECO:0000256" key="2">
    <source>
        <dbReference type="ARBA" id="ARBA00022898"/>
    </source>
</evidence>
<dbReference type="NCBIfam" id="NF005915">
    <property type="entry name" value="PRK07908.1"/>
    <property type="match status" value="1"/>
</dbReference>
<keyword evidence="6" id="KW-1185">Reference proteome</keyword>
<name>A0ABT1H636_9NOCA</name>
<dbReference type="PANTHER" id="PTHR42885:SF1">
    <property type="entry name" value="THREONINE-PHOSPHATE DECARBOXYLASE"/>
    <property type="match status" value="1"/>
</dbReference>
<dbReference type="Proteomes" id="UP001205740">
    <property type="component" value="Unassembled WGS sequence"/>
</dbReference>
<dbReference type="EMBL" id="JAMTCG010000007">
    <property type="protein sequence ID" value="MCP2162626.1"/>
    <property type="molecule type" value="Genomic_DNA"/>
</dbReference>
<feature type="domain" description="Aminotransferase class I/classII large" evidence="4">
    <location>
        <begin position="11"/>
        <end position="312"/>
    </location>
</feature>
<dbReference type="PROSITE" id="PS00105">
    <property type="entry name" value="AA_TRANSFER_CLASS_1"/>
    <property type="match status" value="1"/>
</dbReference>
<dbReference type="GO" id="GO:0008483">
    <property type="term" value="F:transaminase activity"/>
    <property type="evidence" value="ECO:0007669"/>
    <property type="project" value="UniProtKB-KW"/>
</dbReference>
<dbReference type="CDD" id="cd00609">
    <property type="entry name" value="AAT_like"/>
    <property type="match status" value="1"/>
</dbReference>
<organism evidence="5 6">
    <name type="scientific">Williamsia serinedens</name>
    <dbReference type="NCBI Taxonomy" id="391736"/>
    <lineage>
        <taxon>Bacteria</taxon>
        <taxon>Bacillati</taxon>
        <taxon>Actinomycetota</taxon>
        <taxon>Actinomycetes</taxon>
        <taxon>Mycobacteriales</taxon>
        <taxon>Nocardiaceae</taxon>
        <taxon>Williamsia</taxon>
    </lineage>
</organism>
<evidence type="ECO:0000256" key="1">
    <source>
        <dbReference type="ARBA" id="ARBA00001933"/>
    </source>
</evidence>
<reference evidence="5 6" key="1">
    <citation type="submission" date="2022-06" db="EMBL/GenBank/DDBJ databases">
        <title>Genomic Encyclopedia of Archaeal and Bacterial Type Strains, Phase II (KMG-II): from individual species to whole genera.</title>
        <authorList>
            <person name="Goeker M."/>
        </authorList>
    </citation>
    <scope>NUCLEOTIDE SEQUENCE [LARGE SCALE GENOMIC DNA]</scope>
    <source>
        <strain evidence="5 6">DSM 45037</strain>
    </source>
</reference>
<dbReference type="InterPro" id="IPR004838">
    <property type="entry name" value="NHTrfase_class1_PyrdxlP-BS"/>
</dbReference>
<dbReference type="Gene3D" id="3.90.1150.10">
    <property type="entry name" value="Aspartate Aminotransferase, domain 1"/>
    <property type="match status" value="1"/>
</dbReference>
<sequence>MLDFAVNVRGTTPEWLREKLRARVDDLSTYPSPDDEDAAVGAIAAAHGRDDAEIAVLSGAAEGFALAAGLRPRHAVVIAPSFTEPERVLRAAGVPVTRVVLPPPWRVTDAVVPDDADLVVVGNPTNPTSVLHPAGALLALCRPGRVVLVDEAFADVTLAEVGGDLVDEPQSVAGRRLPGLVVLRSVTKTFAVPGLRAGYLVGDADVVARMVVARPHWPVGTLQLAAVTAALGPIGRDHARAQARQVRAERDTMCRMLVDAGVTVCGDPQASFVLVHDADALARRGRLADAGVAVRRCDTFPGLGADHLRLAVRGRDDVATLLRAWSAS</sequence>
<gene>
    <name evidence="5" type="ORF">LX12_003834</name>
</gene>
<keyword evidence="3" id="KW-0808">Transferase</keyword>
<dbReference type="SUPFAM" id="SSF53383">
    <property type="entry name" value="PLP-dependent transferases"/>
    <property type="match status" value="1"/>
</dbReference>
<comment type="caution">
    <text evidence="5">The sequence shown here is derived from an EMBL/GenBank/DDBJ whole genome shotgun (WGS) entry which is preliminary data.</text>
</comment>
<comment type="cofactor">
    <cofactor evidence="1 3">
        <name>pyridoxal 5'-phosphate</name>
        <dbReference type="ChEBI" id="CHEBI:597326"/>
    </cofactor>
</comment>
<evidence type="ECO:0000313" key="5">
    <source>
        <dbReference type="EMBL" id="MCP2162626.1"/>
    </source>
</evidence>
<dbReference type="PANTHER" id="PTHR42885">
    <property type="entry name" value="HISTIDINOL-PHOSPHATE AMINOTRANSFERASE-RELATED"/>
    <property type="match status" value="1"/>
</dbReference>
<dbReference type="Gene3D" id="3.40.640.10">
    <property type="entry name" value="Type I PLP-dependent aspartate aminotransferase-like (Major domain)"/>
    <property type="match status" value="1"/>
</dbReference>
<comment type="similarity">
    <text evidence="3">Belongs to the class-I pyridoxal-phosphate-dependent aminotransferase family.</text>
</comment>
<proteinExistence type="inferred from homology"/>
<evidence type="ECO:0000259" key="4">
    <source>
        <dbReference type="Pfam" id="PF00155"/>
    </source>
</evidence>
<dbReference type="InterPro" id="IPR015421">
    <property type="entry name" value="PyrdxlP-dep_Trfase_major"/>
</dbReference>
<dbReference type="EC" id="2.6.1.-" evidence="3"/>
<keyword evidence="3 5" id="KW-0032">Aminotransferase</keyword>
<dbReference type="InterPro" id="IPR004839">
    <property type="entry name" value="Aminotransferase_I/II_large"/>
</dbReference>
<dbReference type="Pfam" id="PF00155">
    <property type="entry name" value="Aminotran_1_2"/>
    <property type="match status" value="1"/>
</dbReference>
<evidence type="ECO:0000256" key="3">
    <source>
        <dbReference type="RuleBase" id="RU000481"/>
    </source>
</evidence>
<evidence type="ECO:0000313" key="6">
    <source>
        <dbReference type="Proteomes" id="UP001205740"/>
    </source>
</evidence>
<protein>
    <recommendedName>
        <fullName evidence="3">Aminotransferase</fullName>
        <ecNumber evidence="3">2.6.1.-</ecNumber>
    </recommendedName>
</protein>